<feature type="domain" description="C2" evidence="4">
    <location>
        <begin position="151"/>
        <end position="285"/>
    </location>
</feature>
<feature type="compositionally biased region" description="Basic and acidic residues" evidence="2">
    <location>
        <begin position="137"/>
        <end position="148"/>
    </location>
</feature>
<evidence type="ECO:0000256" key="3">
    <source>
        <dbReference type="SAM" id="Phobius"/>
    </source>
</evidence>
<accession>A0AAD7S6F2</accession>
<name>A0AAD7S6F2_9TELE</name>
<organism evidence="5 6">
    <name type="scientific">Aldrovandia affinis</name>
    <dbReference type="NCBI Taxonomy" id="143900"/>
    <lineage>
        <taxon>Eukaryota</taxon>
        <taxon>Metazoa</taxon>
        <taxon>Chordata</taxon>
        <taxon>Craniata</taxon>
        <taxon>Vertebrata</taxon>
        <taxon>Euteleostomi</taxon>
        <taxon>Actinopterygii</taxon>
        <taxon>Neopterygii</taxon>
        <taxon>Teleostei</taxon>
        <taxon>Notacanthiformes</taxon>
        <taxon>Halosauridae</taxon>
        <taxon>Aldrovandia</taxon>
    </lineage>
</organism>
<dbReference type="GO" id="GO:0048791">
    <property type="term" value="P:calcium ion-regulated exocytosis of neurotransmitter"/>
    <property type="evidence" value="ECO:0007669"/>
    <property type="project" value="TreeGrafter"/>
</dbReference>
<gene>
    <name evidence="5" type="ORF">AAFF_G00015010</name>
</gene>
<evidence type="ECO:0000259" key="4">
    <source>
        <dbReference type="PROSITE" id="PS50004"/>
    </source>
</evidence>
<evidence type="ECO:0000313" key="5">
    <source>
        <dbReference type="EMBL" id="KAJ8396663.1"/>
    </source>
</evidence>
<dbReference type="GO" id="GO:0030424">
    <property type="term" value="C:axon"/>
    <property type="evidence" value="ECO:0007669"/>
    <property type="project" value="TreeGrafter"/>
</dbReference>
<dbReference type="Pfam" id="PF00168">
    <property type="entry name" value="C2"/>
    <property type="match status" value="2"/>
</dbReference>
<dbReference type="Gene3D" id="2.60.40.150">
    <property type="entry name" value="C2 domain"/>
    <property type="match status" value="2"/>
</dbReference>
<dbReference type="FunFam" id="2.60.40.150:FF:000352">
    <property type="entry name" value="Uncharacterized protein"/>
    <property type="match status" value="1"/>
</dbReference>
<dbReference type="PANTHER" id="PTHR10024">
    <property type="entry name" value="SYNAPTOTAGMIN"/>
    <property type="match status" value="1"/>
</dbReference>
<dbReference type="SUPFAM" id="SSF49562">
    <property type="entry name" value="C2 domain (Calcium/lipid-binding domain, CaLB)"/>
    <property type="match status" value="2"/>
</dbReference>
<dbReference type="GO" id="GO:0005886">
    <property type="term" value="C:plasma membrane"/>
    <property type="evidence" value="ECO:0007669"/>
    <property type="project" value="TreeGrafter"/>
</dbReference>
<sequence length="429" mass="48156">MHTPVPDSGGIPANRGGQKQQHRKSAAWQRDMNFPSSLELSIGDIRIPFSDDIKYSILGISILLFLVAMIVLVWQTYRYCTERPRSQELMSGLLCTEDKAIPSPHDQERNFKMQKLNVESCKLGSPGSEAGGSGREWSPEQEERPEDQVQVRGSLRFSLFHDEQEARLVVTILEARDLPVRSSSQSVDPVVKGRLLWAGPKDAPGSARLHCVLQEWQSRAVKDSANPAFGDQFTWPLADGDVSRLTVRLEVRDFDKYSRQGILGEVRAALDGLDIAYPLEIQQDLRPPKKDLVGEVLLSLKYLPTAQRVDVGILKIRTLSQSSNKNKALYARTSVVCNRCKLRHQKTTIKTRWEVTVFNEVMTFALPDPQVADCSVAVSVYEVGVGKKSSKRLIGQLSLGKGKGAEDEHWSLMMRSLRQPIAKWHLLFI</sequence>
<evidence type="ECO:0000256" key="1">
    <source>
        <dbReference type="ARBA" id="ARBA00006996"/>
    </source>
</evidence>
<dbReference type="SMART" id="SM00239">
    <property type="entry name" value="C2"/>
    <property type="match status" value="2"/>
</dbReference>
<dbReference type="GO" id="GO:0030672">
    <property type="term" value="C:synaptic vesicle membrane"/>
    <property type="evidence" value="ECO:0007669"/>
    <property type="project" value="TreeGrafter"/>
</dbReference>
<evidence type="ECO:0000313" key="6">
    <source>
        <dbReference type="Proteomes" id="UP001221898"/>
    </source>
</evidence>
<dbReference type="GO" id="GO:0005544">
    <property type="term" value="F:calcium-dependent phospholipid binding"/>
    <property type="evidence" value="ECO:0007669"/>
    <property type="project" value="TreeGrafter"/>
</dbReference>
<dbReference type="GO" id="GO:0001786">
    <property type="term" value="F:phosphatidylserine binding"/>
    <property type="evidence" value="ECO:0007669"/>
    <property type="project" value="TreeGrafter"/>
</dbReference>
<feature type="domain" description="C2" evidence="4">
    <location>
        <begin position="292"/>
        <end position="425"/>
    </location>
</feature>
<proteinExistence type="inferred from homology"/>
<dbReference type="PROSITE" id="PS50004">
    <property type="entry name" value="C2"/>
    <property type="match status" value="2"/>
</dbReference>
<protein>
    <recommendedName>
        <fullName evidence="4">C2 domain-containing protein</fullName>
    </recommendedName>
</protein>
<dbReference type="GO" id="GO:0048488">
    <property type="term" value="P:synaptic vesicle endocytosis"/>
    <property type="evidence" value="ECO:0007669"/>
    <property type="project" value="TreeGrafter"/>
</dbReference>
<dbReference type="GO" id="GO:0030276">
    <property type="term" value="F:clathrin binding"/>
    <property type="evidence" value="ECO:0007669"/>
    <property type="project" value="TreeGrafter"/>
</dbReference>
<feature type="transmembrane region" description="Helical" evidence="3">
    <location>
        <begin position="55"/>
        <end position="77"/>
    </location>
</feature>
<dbReference type="EMBL" id="JAINUG010000104">
    <property type="protein sequence ID" value="KAJ8396663.1"/>
    <property type="molecule type" value="Genomic_DNA"/>
</dbReference>
<feature type="region of interest" description="Disordered" evidence="2">
    <location>
        <begin position="1"/>
        <end position="28"/>
    </location>
</feature>
<reference evidence="5" key="1">
    <citation type="journal article" date="2023" name="Science">
        <title>Genome structures resolve the early diversification of teleost fishes.</title>
        <authorList>
            <person name="Parey E."/>
            <person name="Louis A."/>
            <person name="Montfort J."/>
            <person name="Bouchez O."/>
            <person name="Roques C."/>
            <person name="Iampietro C."/>
            <person name="Lluch J."/>
            <person name="Castinel A."/>
            <person name="Donnadieu C."/>
            <person name="Desvignes T."/>
            <person name="Floi Bucao C."/>
            <person name="Jouanno E."/>
            <person name="Wen M."/>
            <person name="Mejri S."/>
            <person name="Dirks R."/>
            <person name="Jansen H."/>
            <person name="Henkel C."/>
            <person name="Chen W.J."/>
            <person name="Zahm M."/>
            <person name="Cabau C."/>
            <person name="Klopp C."/>
            <person name="Thompson A.W."/>
            <person name="Robinson-Rechavi M."/>
            <person name="Braasch I."/>
            <person name="Lecointre G."/>
            <person name="Bobe J."/>
            <person name="Postlethwait J.H."/>
            <person name="Berthelot C."/>
            <person name="Roest Crollius H."/>
            <person name="Guiguen Y."/>
        </authorList>
    </citation>
    <scope>NUCLEOTIDE SEQUENCE</scope>
    <source>
        <strain evidence="5">NC1722</strain>
    </source>
</reference>
<dbReference type="GO" id="GO:0005509">
    <property type="term" value="F:calcium ion binding"/>
    <property type="evidence" value="ECO:0007669"/>
    <property type="project" value="TreeGrafter"/>
</dbReference>
<dbReference type="PANTHER" id="PTHR10024:SF175">
    <property type="entry name" value="C2 DOMAIN-CONTAINING PROTEIN"/>
    <property type="match status" value="1"/>
</dbReference>
<comment type="caution">
    <text evidence="5">The sequence shown here is derived from an EMBL/GenBank/DDBJ whole genome shotgun (WGS) entry which is preliminary data.</text>
</comment>
<comment type="similarity">
    <text evidence="1">Belongs to the synaptotagmin family.</text>
</comment>
<keyword evidence="3" id="KW-0472">Membrane</keyword>
<keyword evidence="3" id="KW-1133">Transmembrane helix</keyword>
<evidence type="ECO:0000256" key="2">
    <source>
        <dbReference type="SAM" id="MobiDB-lite"/>
    </source>
</evidence>
<dbReference type="GO" id="GO:0000149">
    <property type="term" value="F:SNARE binding"/>
    <property type="evidence" value="ECO:0007669"/>
    <property type="project" value="TreeGrafter"/>
</dbReference>
<dbReference type="GO" id="GO:0031045">
    <property type="term" value="C:dense core granule"/>
    <property type="evidence" value="ECO:0007669"/>
    <property type="project" value="TreeGrafter"/>
</dbReference>
<feature type="region of interest" description="Disordered" evidence="2">
    <location>
        <begin position="122"/>
        <end position="148"/>
    </location>
</feature>
<dbReference type="InterPro" id="IPR000008">
    <property type="entry name" value="C2_dom"/>
</dbReference>
<dbReference type="Proteomes" id="UP001221898">
    <property type="component" value="Unassembled WGS sequence"/>
</dbReference>
<dbReference type="AlphaFoldDB" id="A0AAD7S6F2"/>
<dbReference type="InterPro" id="IPR035892">
    <property type="entry name" value="C2_domain_sf"/>
</dbReference>
<keyword evidence="6" id="KW-1185">Reference proteome</keyword>
<keyword evidence="3" id="KW-0812">Transmembrane</keyword>
<dbReference type="CDD" id="cd00276">
    <property type="entry name" value="C2B_Synaptotagmin"/>
    <property type="match status" value="1"/>
</dbReference>